<dbReference type="EMBL" id="CP031263">
    <property type="protein sequence ID" value="AXH90846.1"/>
    <property type="molecule type" value="Genomic_DNA"/>
</dbReference>
<keyword evidence="1" id="KW-0812">Transmembrane</keyword>
<reference evidence="2 3" key="1">
    <citation type="submission" date="2018-07" db="EMBL/GenBank/DDBJ databases">
        <authorList>
            <person name="Ye Y."/>
        </authorList>
    </citation>
    <scope>NUCLEOTIDE SEQUENCE [LARGE SCALE GENOMIC DNA]</scope>
    <source>
        <strain evidence="3">H14(2018)</strain>
    </source>
</reference>
<accession>A0A6N3K143</accession>
<dbReference type="Proteomes" id="UP000253958">
    <property type="component" value="Chromosome"/>
</dbReference>
<keyword evidence="1" id="KW-1133">Transmembrane helix</keyword>
<evidence type="ECO:0000313" key="3">
    <source>
        <dbReference type="Proteomes" id="UP000253958"/>
    </source>
</evidence>
<gene>
    <name evidence="2" type="ORF">DVH21_13410</name>
</gene>
<sequence>MLRRVRARLNAVGRHGLVFAGAVATCAAVAAVVVAVAGPGQRAAPIVGSFAVIASTVGALAAIHLSRQALARTDRQLEETRRSLVLSRYPLLLPVHQAVAFPDSGGMVTHHPPAEDRFALASAPEPAYAFLAITKNHLVVPVENVGEGPALRVSGTLWCSDGRSGPVTGVSALGAGRSGVLAAVLSHDGRPTPERLRAMVARDTGPAIAYQLDLHYVDVFANARRTTALFDPRGRGAWQHSYDDE</sequence>
<feature type="transmembrane region" description="Helical" evidence="1">
    <location>
        <begin position="43"/>
        <end position="65"/>
    </location>
</feature>
<feature type="transmembrane region" description="Helical" evidence="1">
    <location>
        <begin position="12"/>
        <end position="37"/>
    </location>
</feature>
<protein>
    <submittedName>
        <fullName evidence="2">Uncharacterized protein</fullName>
    </submittedName>
</protein>
<organism evidence="2 3">
    <name type="scientific">Micromonospora aurantiaca</name>
    <name type="common">nom. illeg.</name>
    <dbReference type="NCBI Taxonomy" id="47850"/>
    <lineage>
        <taxon>Bacteria</taxon>
        <taxon>Bacillati</taxon>
        <taxon>Actinomycetota</taxon>
        <taxon>Actinomycetes</taxon>
        <taxon>Micromonosporales</taxon>
        <taxon>Micromonosporaceae</taxon>
        <taxon>Micromonospora</taxon>
    </lineage>
</organism>
<name>A0A6N3K143_9ACTN</name>
<dbReference type="AlphaFoldDB" id="A0A6N3K143"/>
<keyword evidence="1" id="KW-0472">Membrane</keyword>
<reference evidence="2 3" key="2">
    <citation type="submission" date="2018-08" db="EMBL/GenBank/DDBJ databases">
        <title>Streptomyces kandeliansis sp. nov., an endophytic bacterium isolated from mangrove plant.</title>
        <authorList>
            <person name="Wang R."/>
        </authorList>
    </citation>
    <scope>NUCLEOTIDE SEQUENCE [LARGE SCALE GENOMIC DNA]</scope>
    <source>
        <strain evidence="3">H14(2018)</strain>
    </source>
</reference>
<proteinExistence type="predicted"/>
<evidence type="ECO:0000256" key="1">
    <source>
        <dbReference type="SAM" id="Phobius"/>
    </source>
</evidence>
<evidence type="ECO:0000313" key="2">
    <source>
        <dbReference type="EMBL" id="AXH90846.1"/>
    </source>
</evidence>
<dbReference type="RefSeq" id="WP_047891237.1">
    <property type="nucleotide sequence ID" value="NZ_CBDRIO010000006.1"/>
</dbReference>